<organism evidence="2 3">
    <name type="scientific">Streptomyces echinoruber</name>
    <dbReference type="NCBI Taxonomy" id="68898"/>
    <lineage>
        <taxon>Bacteria</taxon>
        <taxon>Bacillati</taxon>
        <taxon>Actinomycetota</taxon>
        <taxon>Actinomycetes</taxon>
        <taxon>Kitasatosporales</taxon>
        <taxon>Streptomycetaceae</taxon>
        <taxon>Streptomyces</taxon>
    </lineage>
</organism>
<dbReference type="Gene3D" id="1.10.1200.10">
    <property type="entry name" value="ACP-like"/>
    <property type="match status" value="1"/>
</dbReference>
<dbReference type="EMBL" id="BMWH01000005">
    <property type="protein sequence ID" value="GGZ81469.1"/>
    <property type="molecule type" value="Genomic_DNA"/>
</dbReference>
<reference evidence="2" key="2">
    <citation type="submission" date="2020-09" db="EMBL/GenBank/DDBJ databases">
        <authorList>
            <person name="Sun Q."/>
            <person name="Ohkuma M."/>
        </authorList>
    </citation>
    <scope>NUCLEOTIDE SEQUENCE</scope>
    <source>
        <strain evidence="2">JCM 5016</strain>
    </source>
</reference>
<sequence>MTVPWDAAFERILRDALPLLPEDRALSSDTCLSDHGLDSMATIDTLLRLEQQYEVSFPDEYLTSDTFRTPGSLWAAVAGLRTA</sequence>
<dbReference type="Proteomes" id="UP000623010">
    <property type="component" value="Unassembled WGS sequence"/>
</dbReference>
<comment type="caution">
    <text evidence="2">The sequence shown here is derived from an EMBL/GenBank/DDBJ whole genome shotgun (WGS) entry which is preliminary data.</text>
</comment>
<reference evidence="2" key="1">
    <citation type="journal article" date="2014" name="Int. J. Syst. Evol. Microbiol.">
        <title>Complete genome sequence of Corynebacterium casei LMG S-19264T (=DSM 44701T), isolated from a smear-ripened cheese.</title>
        <authorList>
            <consortium name="US DOE Joint Genome Institute (JGI-PGF)"/>
            <person name="Walter F."/>
            <person name="Albersmeier A."/>
            <person name="Kalinowski J."/>
            <person name="Ruckert C."/>
        </authorList>
    </citation>
    <scope>NUCLEOTIDE SEQUENCE</scope>
    <source>
        <strain evidence="2">JCM 5016</strain>
    </source>
</reference>
<protein>
    <recommendedName>
        <fullName evidence="1">Carrier domain-containing protein</fullName>
    </recommendedName>
</protein>
<dbReference type="InterPro" id="IPR009081">
    <property type="entry name" value="PP-bd_ACP"/>
</dbReference>
<dbReference type="RefSeq" id="WP_190056915.1">
    <property type="nucleotide sequence ID" value="NZ_BMWH01000005.1"/>
</dbReference>
<dbReference type="PROSITE" id="PS50075">
    <property type="entry name" value="CARRIER"/>
    <property type="match status" value="1"/>
</dbReference>
<dbReference type="Pfam" id="PF00550">
    <property type="entry name" value="PP-binding"/>
    <property type="match status" value="1"/>
</dbReference>
<keyword evidence="3" id="KW-1185">Reference proteome</keyword>
<dbReference type="InterPro" id="IPR036736">
    <property type="entry name" value="ACP-like_sf"/>
</dbReference>
<accession>A0A918V9G6</accession>
<evidence type="ECO:0000259" key="1">
    <source>
        <dbReference type="PROSITE" id="PS50075"/>
    </source>
</evidence>
<gene>
    <name evidence="2" type="ORF">GCM10010389_19010</name>
</gene>
<evidence type="ECO:0000313" key="3">
    <source>
        <dbReference type="Proteomes" id="UP000623010"/>
    </source>
</evidence>
<name>A0A918V9G6_9ACTN</name>
<proteinExistence type="predicted"/>
<dbReference type="AlphaFoldDB" id="A0A918V9G6"/>
<dbReference type="SUPFAM" id="SSF47336">
    <property type="entry name" value="ACP-like"/>
    <property type="match status" value="1"/>
</dbReference>
<feature type="domain" description="Carrier" evidence="1">
    <location>
        <begin position="3"/>
        <end position="81"/>
    </location>
</feature>
<evidence type="ECO:0000313" key="2">
    <source>
        <dbReference type="EMBL" id="GGZ81469.1"/>
    </source>
</evidence>